<comment type="caution">
    <text evidence="1">The sequence shown here is derived from an EMBL/GenBank/DDBJ whole genome shotgun (WGS) entry which is preliminary data.</text>
</comment>
<gene>
    <name evidence="1" type="ORF">EPUL_006654</name>
</gene>
<name>A0A2S4PI28_9PEZI</name>
<dbReference type="EMBL" id="PEDP01009731">
    <property type="protein sequence ID" value="POS81678.1"/>
    <property type="molecule type" value="Genomic_DNA"/>
</dbReference>
<keyword evidence="2" id="KW-1185">Reference proteome</keyword>
<dbReference type="AlphaFoldDB" id="A0A2S4PI28"/>
<feature type="non-terminal residue" evidence="1">
    <location>
        <position position="1"/>
    </location>
</feature>
<dbReference type="Proteomes" id="UP000237438">
    <property type="component" value="Unassembled WGS sequence"/>
</dbReference>
<organism evidence="1 2">
    <name type="scientific">Erysiphe pulchra</name>
    <dbReference type="NCBI Taxonomy" id="225359"/>
    <lineage>
        <taxon>Eukaryota</taxon>
        <taxon>Fungi</taxon>
        <taxon>Dikarya</taxon>
        <taxon>Ascomycota</taxon>
        <taxon>Pezizomycotina</taxon>
        <taxon>Leotiomycetes</taxon>
        <taxon>Erysiphales</taxon>
        <taxon>Erysiphaceae</taxon>
        <taxon>Erysiphe</taxon>
    </lineage>
</organism>
<protein>
    <recommendedName>
        <fullName evidence="3">Ubiquitin-like protease family profile domain-containing protein</fullName>
    </recommendedName>
</protein>
<reference evidence="1 2" key="1">
    <citation type="submission" date="2017-10" db="EMBL/GenBank/DDBJ databases">
        <title>Development of genomic resources for the powdery mildew, Erysiphe pulchra.</title>
        <authorList>
            <person name="Wadl P.A."/>
            <person name="Mack B.M."/>
            <person name="Moore G."/>
            <person name="Beltz S.B."/>
        </authorList>
    </citation>
    <scope>NUCLEOTIDE SEQUENCE [LARGE SCALE GENOMIC DNA]</scope>
    <source>
        <strain evidence="1">Cflorida</strain>
    </source>
</reference>
<proteinExistence type="predicted"/>
<dbReference type="OrthoDB" id="2016582at2759"/>
<dbReference type="InterPro" id="IPR038765">
    <property type="entry name" value="Papain-like_cys_pep_sf"/>
</dbReference>
<evidence type="ECO:0000313" key="1">
    <source>
        <dbReference type="EMBL" id="POS81678.1"/>
    </source>
</evidence>
<feature type="non-terminal residue" evidence="1">
    <location>
        <position position="197"/>
    </location>
</feature>
<evidence type="ECO:0008006" key="3">
    <source>
        <dbReference type="Google" id="ProtNLM"/>
    </source>
</evidence>
<accession>A0A2S4PI28</accession>
<evidence type="ECO:0000313" key="2">
    <source>
        <dbReference type="Proteomes" id="UP000237438"/>
    </source>
</evidence>
<dbReference type="SUPFAM" id="SSF54001">
    <property type="entry name" value="Cysteine proteinases"/>
    <property type="match status" value="1"/>
</dbReference>
<sequence>NRAAKKKTNKYKQIIDDGYIFIPFAVETFGPWCSEARKFIDSLGKMLFDTTGDSRAKNFLIQRISLAIQRGNGASVMGTLPQCASLDEVFLLPGSSRRKHFPDPSQDAFFPHPDSLAEISSTPRYSRKESLSESKTVTSSVPDNNLVSCGKILLHRSDIELLQGPRWLSDTIIAFYFEYLMESYSEPQNRDIICVSP</sequence>
<dbReference type="Gene3D" id="3.40.395.10">
    <property type="entry name" value="Adenoviral Proteinase, Chain A"/>
    <property type="match status" value="1"/>
</dbReference>